<accession>A0ABR5IDC6</accession>
<feature type="region of interest" description="Disordered" evidence="1">
    <location>
        <begin position="60"/>
        <end position="100"/>
    </location>
</feature>
<comment type="caution">
    <text evidence="2">The sequence shown here is derived from an EMBL/GenBank/DDBJ whole genome shotgun (WGS) entry which is preliminary data.</text>
</comment>
<dbReference type="Proteomes" id="UP000037247">
    <property type="component" value="Unassembled WGS sequence"/>
</dbReference>
<sequence length="118" mass="12468">MLTLVELTRARALPSTHHRVGLPAGVALSSVRTLPIPGWTGRFREGTGQRLRARLKDHVATEPEHPAPVVTLGPASRDHDAAHGAASATDANSTVAQQQSPDVSTWWKVIAVASLVTG</sequence>
<evidence type="ECO:0000256" key="1">
    <source>
        <dbReference type="SAM" id="MobiDB-lite"/>
    </source>
</evidence>
<name>A0ABR5IDC6_9ACTN</name>
<keyword evidence="3" id="KW-1185">Reference proteome</keyword>
<feature type="compositionally biased region" description="Low complexity" evidence="1">
    <location>
        <begin position="83"/>
        <end position="93"/>
    </location>
</feature>
<protein>
    <submittedName>
        <fullName evidence="2">Uncharacterized protein</fullName>
    </submittedName>
</protein>
<organism evidence="2 3">
    <name type="scientific">Gordonia jacobaea</name>
    <dbReference type="NCBI Taxonomy" id="122202"/>
    <lineage>
        <taxon>Bacteria</taxon>
        <taxon>Bacillati</taxon>
        <taxon>Actinomycetota</taxon>
        <taxon>Actinomycetes</taxon>
        <taxon>Mycobacteriales</taxon>
        <taxon>Gordoniaceae</taxon>
        <taxon>Gordonia</taxon>
    </lineage>
</organism>
<gene>
    <name evidence="2" type="ORF">ABW18_11080</name>
</gene>
<evidence type="ECO:0000313" key="3">
    <source>
        <dbReference type="Proteomes" id="UP000037247"/>
    </source>
</evidence>
<reference evidence="2 3" key="1">
    <citation type="submission" date="2015-05" db="EMBL/GenBank/DDBJ databases">
        <title>Draft genome sequence of the bacterium Gordonia jacobaea a new member of the Gordonia genus.</title>
        <authorList>
            <person name="Jimenez-Galisteo G."/>
            <person name="Dominguez A."/>
            <person name="Munoz E."/>
            <person name="Vinas M."/>
        </authorList>
    </citation>
    <scope>NUCLEOTIDE SEQUENCE [LARGE SCALE GENOMIC DNA]</scope>
    <source>
        <strain evidence="3">mv1</strain>
    </source>
</reference>
<evidence type="ECO:0000313" key="2">
    <source>
        <dbReference type="EMBL" id="KNA91679.1"/>
    </source>
</evidence>
<proteinExistence type="predicted"/>
<dbReference type="EMBL" id="LDTZ01000016">
    <property type="protein sequence ID" value="KNA91679.1"/>
    <property type="molecule type" value="Genomic_DNA"/>
</dbReference>